<evidence type="ECO:0000256" key="4">
    <source>
        <dbReference type="HAMAP-Rule" id="MF_00528"/>
    </source>
</evidence>
<comment type="catalytic activity">
    <reaction evidence="4">
        <text>a ribonucleoside 5'-triphosphate + H2O = a ribonucleoside 5'-phosphate + diphosphate + H(+)</text>
        <dbReference type="Rhea" id="RHEA:23996"/>
        <dbReference type="ChEBI" id="CHEBI:15377"/>
        <dbReference type="ChEBI" id="CHEBI:15378"/>
        <dbReference type="ChEBI" id="CHEBI:33019"/>
        <dbReference type="ChEBI" id="CHEBI:58043"/>
        <dbReference type="ChEBI" id="CHEBI:61557"/>
        <dbReference type="EC" id="3.6.1.9"/>
    </reaction>
</comment>
<evidence type="ECO:0000256" key="2">
    <source>
        <dbReference type="ARBA" id="ARBA00022801"/>
    </source>
</evidence>
<evidence type="ECO:0000313" key="6">
    <source>
        <dbReference type="Proteomes" id="UP001254257"/>
    </source>
</evidence>
<organism evidence="5 6">
    <name type="scientific">Bosea rubneri</name>
    <dbReference type="NCBI Taxonomy" id="3075434"/>
    <lineage>
        <taxon>Bacteria</taxon>
        <taxon>Pseudomonadati</taxon>
        <taxon>Pseudomonadota</taxon>
        <taxon>Alphaproteobacteria</taxon>
        <taxon>Hyphomicrobiales</taxon>
        <taxon>Boseaceae</taxon>
        <taxon>Bosea</taxon>
    </lineage>
</organism>
<gene>
    <name evidence="5" type="ORF">RKE40_25415</name>
</gene>
<dbReference type="PANTHER" id="PTHR43213:SF5">
    <property type="entry name" value="BIFUNCTIONAL DTTP_UTP PYROPHOSPHATASE_METHYLTRANSFERASE PROTEIN-RELATED"/>
    <property type="match status" value="1"/>
</dbReference>
<evidence type="ECO:0000256" key="3">
    <source>
        <dbReference type="ARBA" id="ARBA00023080"/>
    </source>
</evidence>
<dbReference type="RefSeq" id="WP_316020986.1">
    <property type="nucleotide sequence ID" value="NZ_JAWDID010000063.1"/>
</dbReference>
<sequence length="207" mass="21484">MSASGSFWRGDAALVLASGSATRRSMLENAGLPIEAIRPEIDERAVEADFVAGGGEASGVAATLAAAKALVVSQDMPGRWVLGADQTLTCEGIAFHKPVDENAALLQIAALSGKRHELTSAFALARGGVVVRNASRQVGMLMRELDAGFIERYVAEAGPAATASVGGYQIEGLGAQLFRGIDGDHFTILGLPLLDLLAALRELELLA</sequence>
<comment type="caution">
    <text evidence="4">Lacks conserved residue(s) required for the propagation of feature annotation.</text>
</comment>
<dbReference type="HAMAP" id="MF_00528">
    <property type="entry name" value="Maf"/>
    <property type="match status" value="1"/>
</dbReference>
<comment type="cofactor">
    <cofactor evidence="1 4">
        <name>a divalent metal cation</name>
        <dbReference type="ChEBI" id="CHEBI:60240"/>
    </cofactor>
</comment>
<comment type="function">
    <text evidence="4">Nucleoside triphosphate pyrophosphatase. May have a dual role in cell division arrest and in preventing the incorporation of modified nucleotides into cellular nucleic acids.</text>
</comment>
<dbReference type="PIRSF" id="PIRSF006305">
    <property type="entry name" value="Maf"/>
    <property type="match status" value="1"/>
</dbReference>
<dbReference type="PANTHER" id="PTHR43213">
    <property type="entry name" value="BIFUNCTIONAL DTTP/UTP PYROPHOSPHATASE/METHYLTRANSFERASE PROTEIN-RELATED"/>
    <property type="match status" value="1"/>
</dbReference>
<comment type="similarity">
    <text evidence="4">Belongs to the Maf family.</text>
</comment>
<dbReference type="EMBL" id="JAWDID010000063">
    <property type="protein sequence ID" value="MDU0343248.1"/>
    <property type="molecule type" value="Genomic_DNA"/>
</dbReference>
<dbReference type="InterPro" id="IPR029001">
    <property type="entry name" value="ITPase-like_fam"/>
</dbReference>
<keyword evidence="3 4" id="KW-0546">Nucleotide metabolism</keyword>
<proteinExistence type="inferred from homology"/>
<comment type="catalytic activity">
    <reaction evidence="4">
        <text>a 2'-deoxyribonucleoside 5'-triphosphate + H2O = a 2'-deoxyribonucleoside 5'-phosphate + diphosphate + H(+)</text>
        <dbReference type="Rhea" id="RHEA:44644"/>
        <dbReference type="ChEBI" id="CHEBI:15377"/>
        <dbReference type="ChEBI" id="CHEBI:15378"/>
        <dbReference type="ChEBI" id="CHEBI:33019"/>
        <dbReference type="ChEBI" id="CHEBI:61560"/>
        <dbReference type="ChEBI" id="CHEBI:65317"/>
        <dbReference type="EC" id="3.6.1.9"/>
    </reaction>
</comment>
<evidence type="ECO:0000256" key="1">
    <source>
        <dbReference type="ARBA" id="ARBA00001968"/>
    </source>
</evidence>
<keyword evidence="4" id="KW-0963">Cytoplasm</keyword>
<reference evidence="5 6" key="1">
    <citation type="submission" date="2023-09" db="EMBL/GenBank/DDBJ databases">
        <title>Whole genome shotgun sequencing (WGS) of Bosea sp. ZW T0_25, isolated from stored onions (Allium cepa).</title>
        <authorList>
            <person name="Stoll D.A."/>
            <person name="Huch M."/>
        </authorList>
    </citation>
    <scope>NUCLEOTIDE SEQUENCE [LARGE SCALE GENOMIC DNA]</scope>
    <source>
        <strain evidence="5 6">ZW T0_25</strain>
    </source>
</reference>
<evidence type="ECO:0000313" key="5">
    <source>
        <dbReference type="EMBL" id="MDU0343248.1"/>
    </source>
</evidence>
<keyword evidence="6" id="KW-1185">Reference proteome</keyword>
<dbReference type="InterPro" id="IPR003697">
    <property type="entry name" value="Maf-like"/>
</dbReference>
<dbReference type="Proteomes" id="UP001254257">
    <property type="component" value="Unassembled WGS sequence"/>
</dbReference>
<feature type="active site" description="Proton acceptor" evidence="4">
    <location>
        <position position="85"/>
    </location>
</feature>
<comment type="subcellular location">
    <subcellularLocation>
        <location evidence="4">Cytoplasm</location>
    </subcellularLocation>
</comment>
<dbReference type="SUPFAM" id="SSF52972">
    <property type="entry name" value="ITPase-like"/>
    <property type="match status" value="1"/>
</dbReference>
<dbReference type="Gene3D" id="3.90.950.10">
    <property type="match status" value="1"/>
</dbReference>
<accession>A0ABU3SEM9</accession>
<protein>
    <recommendedName>
        <fullName evidence="4">Nucleoside triphosphate pyrophosphatase</fullName>
        <ecNumber evidence="4">3.6.1.9</ecNumber>
    </recommendedName>
    <alternativeName>
        <fullName evidence="4">Nucleotide pyrophosphatase</fullName>
        <shortName evidence="4">Nucleotide PPase</shortName>
    </alternativeName>
</protein>
<dbReference type="EC" id="3.6.1.9" evidence="4"/>
<name>A0ABU3SEM9_9HYPH</name>
<keyword evidence="2 4" id="KW-0378">Hydrolase</keyword>
<comment type="caution">
    <text evidence="5">The sequence shown here is derived from an EMBL/GenBank/DDBJ whole genome shotgun (WGS) entry which is preliminary data.</text>
</comment>
<dbReference type="Pfam" id="PF02545">
    <property type="entry name" value="Maf"/>
    <property type="match status" value="1"/>
</dbReference>